<evidence type="ECO:0000256" key="7">
    <source>
        <dbReference type="SAM" id="Phobius"/>
    </source>
</evidence>
<feature type="transmembrane region" description="Helical" evidence="7">
    <location>
        <begin position="488"/>
        <end position="508"/>
    </location>
</feature>
<dbReference type="OrthoDB" id="9778341at2"/>
<dbReference type="RefSeq" id="WP_091396283.1">
    <property type="nucleotide sequence ID" value="NZ_BKAI01000009.1"/>
</dbReference>
<feature type="transmembrane region" description="Helical" evidence="7">
    <location>
        <begin position="328"/>
        <end position="348"/>
    </location>
</feature>
<dbReference type="AlphaFoldDB" id="A0A1G8ZH87"/>
<dbReference type="InterPro" id="IPR022764">
    <property type="entry name" value="Peptidase_S54_rhomboid_dom"/>
</dbReference>
<dbReference type="SUPFAM" id="SSF144091">
    <property type="entry name" value="Rhomboid-like"/>
    <property type="match status" value="1"/>
</dbReference>
<feature type="domain" description="Peptidase S54 rhomboid" evidence="8">
    <location>
        <begin position="369"/>
        <end position="505"/>
    </location>
</feature>
<feature type="transmembrane region" description="Helical" evidence="7">
    <location>
        <begin position="81"/>
        <end position="100"/>
    </location>
</feature>
<dbReference type="Gene3D" id="1.20.1540.10">
    <property type="entry name" value="Rhomboid-like"/>
    <property type="match status" value="1"/>
</dbReference>
<organism evidence="9 10">
    <name type="scientific">Flavobacterium noncentrifugens</name>
    <dbReference type="NCBI Taxonomy" id="1128970"/>
    <lineage>
        <taxon>Bacteria</taxon>
        <taxon>Pseudomonadati</taxon>
        <taxon>Bacteroidota</taxon>
        <taxon>Flavobacteriia</taxon>
        <taxon>Flavobacteriales</taxon>
        <taxon>Flavobacteriaceae</taxon>
        <taxon>Flavobacterium</taxon>
    </lineage>
</organism>
<dbReference type="STRING" id="1128970.SAMN04487935_2593"/>
<keyword evidence="3 7" id="KW-0812">Transmembrane</keyword>
<dbReference type="Pfam" id="PF01694">
    <property type="entry name" value="Rhomboid"/>
    <property type="match status" value="1"/>
</dbReference>
<keyword evidence="4" id="KW-0378">Hydrolase</keyword>
<evidence type="ECO:0000313" key="10">
    <source>
        <dbReference type="Proteomes" id="UP000199580"/>
    </source>
</evidence>
<evidence type="ECO:0000256" key="3">
    <source>
        <dbReference type="ARBA" id="ARBA00022692"/>
    </source>
</evidence>
<keyword evidence="6 7" id="KW-0472">Membrane</keyword>
<dbReference type="EMBL" id="FNEZ01000004">
    <property type="protein sequence ID" value="SDK14421.1"/>
    <property type="molecule type" value="Genomic_DNA"/>
</dbReference>
<protein>
    <submittedName>
        <fullName evidence="9">Membrane associated serine protease, rhomboid family</fullName>
    </submittedName>
</protein>
<sequence length="533" mass="60537">MVQKLRYVFAPFVVALFGLLSVCSFVHWFFDIWLQWFGFPGVFYEFAMPLVGTAVIVLFWLRPKLMLFHFRTKGAEKRNLYAMLMGLAILLPLVLGQKYLSSATGQLTALTSIRNFSKQTPTKYYTIDRFYLDKNRMGGFINVYPSGKSNEIFNIDLYIVESIRENKEDTTSTYSPAWLGAKYQKTISNSLPDLQKKDSVQAFMKYGDAQFKKKDLYKSTYFERNTNENDNFFFLKAINYNPLYDSGGTILFPSDAAFGQRTGNLIWWFFGSTLAGLFLILFLISLPAVHEPGLDRIKNSLADPAASRNWQGFIDIFRFTDGYYGTPLLIILNLLFFILMVLAGHGFIKFDSEGLLHWGALNTEDVDKGEYFRLLMSVFLHGGFLHLLGNMVSLYIVGLFIEPLIGMVRFLIIYAICGICGSIMSLWWHYNTFTVGASGAIFGLYGLFLAMLLFKMYPPDFAKTFLITTVAFIGYNLVMGLGGGVDNAAHIGGLLAGFLSGFIIYYMLKKEREADEMWNDPEPGNQDENGFEL</sequence>
<feature type="transmembrane region" description="Helical" evidence="7">
    <location>
        <begin position="434"/>
        <end position="454"/>
    </location>
</feature>
<feature type="transmembrane region" description="Helical" evidence="7">
    <location>
        <begin position="265"/>
        <end position="289"/>
    </location>
</feature>
<reference evidence="9 10" key="1">
    <citation type="submission" date="2016-10" db="EMBL/GenBank/DDBJ databases">
        <authorList>
            <person name="de Groot N.N."/>
        </authorList>
    </citation>
    <scope>NUCLEOTIDE SEQUENCE [LARGE SCALE GENOMIC DNA]</scope>
    <source>
        <strain evidence="9 10">CGMCC 1.10076</strain>
    </source>
</reference>
<dbReference type="PANTHER" id="PTHR43731">
    <property type="entry name" value="RHOMBOID PROTEASE"/>
    <property type="match status" value="1"/>
</dbReference>
<feature type="transmembrane region" description="Helical" evidence="7">
    <location>
        <begin position="378"/>
        <end position="401"/>
    </location>
</feature>
<dbReference type="Proteomes" id="UP000199580">
    <property type="component" value="Unassembled WGS sequence"/>
</dbReference>
<feature type="transmembrane region" description="Helical" evidence="7">
    <location>
        <begin position="42"/>
        <end position="61"/>
    </location>
</feature>
<dbReference type="InterPro" id="IPR035952">
    <property type="entry name" value="Rhomboid-like_sf"/>
</dbReference>
<comment type="subcellular location">
    <subcellularLocation>
        <location evidence="1">Membrane</location>
        <topology evidence="1">Multi-pass membrane protein</topology>
    </subcellularLocation>
</comment>
<name>A0A1G8ZH87_9FLAO</name>
<gene>
    <name evidence="9" type="ORF">SAMN04487935_2593</name>
</gene>
<keyword evidence="5 7" id="KW-1133">Transmembrane helix</keyword>
<dbReference type="GO" id="GO:0006508">
    <property type="term" value="P:proteolysis"/>
    <property type="evidence" value="ECO:0007669"/>
    <property type="project" value="UniProtKB-KW"/>
</dbReference>
<evidence type="ECO:0000256" key="5">
    <source>
        <dbReference type="ARBA" id="ARBA00022989"/>
    </source>
</evidence>
<evidence type="ECO:0000256" key="2">
    <source>
        <dbReference type="ARBA" id="ARBA00009045"/>
    </source>
</evidence>
<evidence type="ECO:0000313" key="9">
    <source>
        <dbReference type="EMBL" id="SDK14421.1"/>
    </source>
</evidence>
<keyword evidence="10" id="KW-1185">Reference proteome</keyword>
<evidence type="ECO:0000259" key="8">
    <source>
        <dbReference type="Pfam" id="PF01694"/>
    </source>
</evidence>
<evidence type="ECO:0000256" key="6">
    <source>
        <dbReference type="ARBA" id="ARBA00023136"/>
    </source>
</evidence>
<dbReference type="PANTHER" id="PTHR43731:SF14">
    <property type="entry name" value="PRESENILIN-ASSOCIATED RHOMBOID-LIKE PROTEIN, MITOCHONDRIAL"/>
    <property type="match status" value="1"/>
</dbReference>
<keyword evidence="9" id="KW-0645">Protease</keyword>
<accession>A0A1G8ZH87</accession>
<evidence type="ECO:0000256" key="4">
    <source>
        <dbReference type="ARBA" id="ARBA00022801"/>
    </source>
</evidence>
<dbReference type="InterPro" id="IPR050925">
    <property type="entry name" value="Rhomboid_protease_S54"/>
</dbReference>
<proteinExistence type="inferred from homology"/>
<evidence type="ECO:0000256" key="1">
    <source>
        <dbReference type="ARBA" id="ARBA00004141"/>
    </source>
</evidence>
<comment type="similarity">
    <text evidence="2">Belongs to the peptidase S54 family.</text>
</comment>
<feature type="transmembrane region" description="Helical" evidence="7">
    <location>
        <begin position="408"/>
        <end position="428"/>
    </location>
</feature>
<feature type="transmembrane region" description="Helical" evidence="7">
    <location>
        <begin position="461"/>
        <end position="482"/>
    </location>
</feature>
<dbReference type="GO" id="GO:0016020">
    <property type="term" value="C:membrane"/>
    <property type="evidence" value="ECO:0007669"/>
    <property type="project" value="UniProtKB-SubCell"/>
</dbReference>
<feature type="transmembrane region" description="Helical" evidence="7">
    <location>
        <begin position="7"/>
        <end position="30"/>
    </location>
</feature>
<dbReference type="GO" id="GO:0004252">
    <property type="term" value="F:serine-type endopeptidase activity"/>
    <property type="evidence" value="ECO:0007669"/>
    <property type="project" value="InterPro"/>
</dbReference>